<feature type="region of interest" description="Disordered" evidence="1">
    <location>
        <begin position="118"/>
        <end position="163"/>
    </location>
</feature>
<gene>
    <name evidence="2" type="ORF">OOU_Y34scaffold00804g3</name>
</gene>
<feature type="compositionally biased region" description="Basic and acidic residues" evidence="1">
    <location>
        <begin position="1"/>
        <end position="23"/>
    </location>
</feature>
<evidence type="ECO:0000256" key="1">
    <source>
        <dbReference type="SAM" id="MobiDB-lite"/>
    </source>
</evidence>
<dbReference type="Proteomes" id="UP000011086">
    <property type="component" value="Unassembled WGS sequence"/>
</dbReference>
<sequence>MAKTRERDKKLANRKDDDKKEEGTAAQRQLKRTARDIRRFFEQADASLEQNLIPFLDELAPDVNFAADQAEQMSPYPIEWSGSAKKFAAAEKKFRKSAEKAGYKVPEDSGVRIKFSDQEAKKAPEPKATKKIATIEEDLEMRDATNEEEGSPEDSSADDSSEEQDNIWPLLFKRVSTQNMHTPAWRALQQDCKLRGCDFVDVKFRLEFLLAHENPDETPNGLLRSARKWIETCPGALELLEDGFYGDQKMSKRFSAYRRKYPRTNTKSMVGSRTSRLTSEDPEADLRERTFIDRTKPHGNVQITLAYDPDRCDKRSVKGTIVLDISFYLAVQLKSLNTEHPQAKRYVLVKKSDYREQAYQCPVSIIGKSRDASSLSGKKLSEVVVAFFASAPDENAQRWPRTYVVGYFKNDSPDVPFYVWSRSVFRTKFGAGVDEEINAARKKCGQLEIRKR</sequence>
<reference evidence="2" key="1">
    <citation type="journal article" date="2012" name="PLoS Genet.">
        <title>Comparative analysis of the genomes of two field isolates of the rice blast fungus Magnaporthe oryzae.</title>
        <authorList>
            <person name="Xue M."/>
            <person name="Yang J."/>
            <person name="Li Z."/>
            <person name="Hu S."/>
            <person name="Yao N."/>
            <person name="Dean R.A."/>
            <person name="Zhao W."/>
            <person name="Shen M."/>
            <person name="Zhang H."/>
            <person name="Li C."/>
            <person name="Liu L."/>
            <person name="Cao L."/>
            <person name="Xu X."/>
            <person name="Xing Y."/>
            <person name="Hsiang T."/>
            <person name="Zhang Z."/>
            <person name="Xu J.R."/>
            <person name="Peng Y.L."/>
        </authorList>
    </citation>
    <scope>NUCLEOTIDE SEQUENCE</scope>
    <source>
        <strain evidence="2">Y34</strain>
    </source>
</reference>
<feature type="compositionally biased region" description="Basic and acidic residues" evidence="1">
    <location>
        <begin position="118"/>
        <end position="128"/>
    </location>
</feature>
<organism evidence="2">
    <name type="scientific">Pyricularia oryzae (strain Y34)</name>
    <name type="common">Rice blast fungus</name>
    <name type="synonym">Magnaporthe oryzae</name>
    <dbReference type="NCBI Taxonomy" id="1143189"/>
    <lineage>
        <taxon>Eukaryota</taxon>
        <taxon>Fungi</taxon>
        <taxon>Dikarya</taxon>
        <taxon>Ascomycota</taxon>
        <taxon>Pezizomycotina</taxon>
        <taxon>Sordariomycetes</taxon>
        <taxon>Sordariomycetidae</taxon>
        <taxon>Magnaporthales</taxon>
        <taxon>Pyriculariaceae</taxon>
        <taxon>Pyricularia</taxon>
    </lineage>
</organism>
<feature type="region of interest" description="Disordered" evidence="1">
    <location>
        <begin position="1"/>
        <end position="31"/>
    </location>
</feature>
<evidence type="ECO:0000313" key="2">
    <source>
        <dbReference type="EMBL" id="ELQ34073.1"/>
    </source>
</evidence>
<proteinExistence type="predicted"/>
<name>A0AA97PGV1_PYRO3</name>
<protein>
    <submittedName>
        <fullName evidence="2">Uncharacterized protein</fullName>
    </submittedName>
</protein>
<dbReference type="AlphaFoldDB" id="A0AA97PGV1"/>
<dbReference type="EMBL" id="JH793968">
    <property type="protein sequence ID" value="ELQ34073.1"/>
    <property type="molecule type" value="Genomic_DNA"/>
</dbReference>
<feature type="compositionally biased region" description="Acidic residues" evidence="1">
    <location>
        <begin position="135"/>
        <end position="163"/>
    </location>
</feature>
<accession>A0AA97PGV1</accession>